<dbReference type="STRING" id="50429.A0A2B4S7U9"/>
<feature type="compositionally biased region" description="Gly residues" evidence="2">
    <location>
        <begin position="245"/>
        <end position="255"/>
    </location>
</feature>
<keyword evidence="4" id="KW-1185">Reference proteome</keyword>
<feature type="compositionally biased region" description="Low complexity" evidence="2">
    <location>
        <begin position="256"/>
        <end position="266"/>
    </location>
</feature>
<feature type="compositionally biased region" description="Acidic residues" evidence="2">
    <location>
        <begin position="195"/>
        <end position="204"/>
    </location>
</feature>
<proteinExistence type="predicted"/>
<evidence type="ECO:0000313" key="3">
    <source>
        <dbReference type="EMBL" id="PFX24677.1"/>
    </source>
</evidence>
<dbReference type="PANTHER" id="PTHR31424:SF3">
    <property type="entry name" value="RING-TYPE DOMAIN-CONTAINING PROTEIN"/>
    <property type="match status" value="1"/>
</dbReference>
<feature type="region of interest" description="Disordered" evidence="2">
    <location>
        <begin position="126"/>
        <end position="171"/>
    </location>
</feature>
<keyword evidence="1" id="KW-0175">Coiled coil</keyword>
<gene>
    <name evidence="3" type="ORF">AWC38_SpisGene10720</name>
</gene>
<accession>A0A2B4S7U9</accession>
<feature type="compositionally biased region" description="Acidic residues" evidence="2">
    <location>
        <begin position="357"/>
        <end position="407"/>
    </location>
</feature>
<feature type="coiled-coil region" evidence="1">
    <location>
        <begin position="697"/>
        <end position="756"/>
    </location>
</feature>
<dbReference type="Proteomes" id="UP000225706">
    <property type="component" value="Unassembled WGS sequence"/>
</dbReference>
<feature type="region of interest" description="Disordered" evidence="2">
    <location>
        <begin position="193"/>
        <end position="416"/>
    </location>
</feature>
<evidence type="ECO:0000256" key="1">
    <source>
        <dbReference type="SAM" id="Coils"/>
    </source>
</evidence>
<reference evidence="4" key="1">
    <citation type="journal article" date="2017" name="bioRxiv">
        <title>Comparative analysis of the genomes of Stylophora pistillata and Acropora digitifera provides evidence for extensive differences between species of corals.</title>
        <authorList>
            <person name="Voolstra C.R."/>
            <person name="Li Y."/>
            <person name="Liew Y.J."/>
            <person name="Baumgarten S."/>
            <person name="Zoccola D."/>
            <person name="Flot J.-F."/>
            <person name="Tambutte S."/>
            <person name="Allemand D."/>
            <person name="Aranda M."/>
        </authorList>
    </citation>
    <scope>NUCLEOTIDE SEQUENCE [LARGE SCALE GENOMIC DNA]</scope>
</reference>
<evidence type="ECO:0000313" key="4">
    <source>
        <dbReference type="Proteomes" id="UP000225706"/>
    </source>
</evidence>
<comment type="caution">
    <text evidence="3">The sequence shown here is derived from an EMBL/GenBank/DDBJ whole genome shotgun (WGS) entry which is preliminary data.</text>
</comment>
<evidence type="ECO:0000256" key="2">
    <source>
        <dbReference type="SAM" id="MobiDB-lite"/>
    </source>
</evidence>
<dbReference type="PANTHER" id="PTHR31424">
    <property type="entry name" value="PROTEIN CBG23806"/>
    <property type="match status" value="1"/>
</dbReference>
<dbReference type="OrthoDB" id="5982080at2759"/>
<sequence>MLDNGMPKTQMQKVLEKAIGGNTKALSYLEIEVDGVLYPKATVITWESLLADYEEASTTLLAAQKLHLEALSRISRRLIKYLTFVAKQQFGKSPEDTFRYISVDSKLETMKILTYELPLSKCCSASSEEDEQDLQQKQKRRRVSPTPGEHQLELEDSSDGGGDKSRGNVRGVDLAEEVKGVLGDVFDCTGMLVDGGEEGADEEVVGGTDGNNGADRDGEGGAEEGEGGADPSEDWDGEGCKGAADEGGNGVGGAVGFFSGVDVQGGAAEGEGSDGEGGADSTEEDADGNGKSGADGDDAGECSHVESGTDGDDVGDCSDVQGSSDEDNVESGTDEDDESGYRDGETGTDGGYVGDCSDVEGNSDEDNVESGTDADDESGDRDGEISTDGDDVGDCSDVEGSTDENNEAADGAGISGLAEMNVSLGGDEEMMDDKNGDGTRHIRQVVTKRALSKRVGSRVEWGQRDTEVIEALKDFRKVPRNQEIRNLFLSSSELRDILKRNDFQRIRNKNVVVLLPPDYKSKIVKLYVEVQIIPLNNNLVLANKYFVLLTRAILRGFDFIFSRQGKDSGPSASAIEQEFDGAESGDVPSFTYEINNYLIYTVCKELEGKIDDLSTESAWSARIRRIFEESALKGLILNNRIVNVFKKKISLLLSALRKAGQKGGRHVKKLKEKWQKETYSFKIFYNEIEACQLQEENRGLRGQKRKLEASLADEQAKRLKVEEKLEQVLNKAEKDEKKYEKKFKILARKIAKLQRDGKRGPAKKKKFTDYTKQHQSRLRQQMKENCQATLSFLGLYDFIATKVEVFNGETQQYETFSLIDENELPLKDKDSTELTDENLDEINMWIYIKDKFNISNEAWHELAMKTKQMPNSYKLEKKLKELNAKWNLQPTPGQAEGVQLSFKESLEEQVIRLQGKGVLNINTKIKVKISGDGTNIGKRLKIVNLTYTILNERDIAMSEKGNYILAIIKTTESYDNLKATLADLNDEMQNLKQICVGDYKCDIEYFLGGDWKFLACVCGLGAANQDYACIWCKCPRNERFDCSKKWSLTDRSLGARSCEEITANAKSKKFNCKSVPLFSFIPIDHVIIDTLHLFLRISDNLIELLIQQLRREDAIDKVKTFPSGFTREKYKHMAGYEKFLKDIGISFDWRVNKDSKKLEYRDLTGPEKLLVMQSINFQSLLPNFKETKEMEKLWASFMEIIGDLKLEFTTDDAITQLTNKINSWFDKFLCLYQAKDVTPYMHALYAHVPEFLRLYENISYFTQQGMEKYNDISSKHYFRSSNHRGISALKQILLKKNRIQLLEAAGMERIKKSYKCGNCEGLGHTIKTCSANCKECQTAVCCAHLIKVDGRWTQRCTL</sequence>
<name>A0A2B4S7U9_STYPI</name>
<dbReference type="EMBL" id="LSMT01000170">
    <property type="protein sequence ID" value="PFX24677.1"/>
    <property type="molecule type" value="Genomic_DNA"/>
</dbReference>
<feature type="compositionally biased region" description="Acidic residues" evidence="2">
    <location>
        <begin position="220"/>
        <end position="237"/>
    </location>
</feature>
<organism evidence="3 4">
    <name type="scientific">Stylophora pistillata</name>
    <name type="common">Smooth cauliflower coral</name>
    <dbReference type="NCBI Taxonomy" id="50429"/>
    <lineage>
        <taxon>Eukaryota</taxon>
        <taxon>Metazoa</taxon>
        <taxon>Cnidaria</taxon>
        <taxon>Anthozoa</taxon>
        <taxon>Hexacorallia</taxon>
        <taxon>Scleractinia</taxon>
        <taxon>Astrocoeniina</taxon>
        <taxon>Pocilloporidae</taxon>
        <taxon>Stylophora</taxon>
    </lineage>
</organism>
<feature type="coiled-coil region" evidence="1">
    <location>
        <begin position="967"/>
        <end position="994"/>
    </location>
</feature>
<protein>
    <submittedName>
        <fullName evidence="3">Uncharacterized protein</fullName>
    </submittedName>
</protein>
<feature type="compositionally biased region" description="Acidic residues" evidence="2">
    <location>
        <begin position="324"/>
        <end position="338"/>
    </location>
</feature>